<dbReference type="InterPro" id="IPR004294">
    <property type="entry name" value="Carotenoid_Oase"/>
</dbReference>
<evidence type="ECO:0000256" key="1">
    <source>
        <dbReference type="ARBA" id="ARBA00006787"/>
    </source>
</evidence>
<evidence type="ECO:0000313" key="8">
    <source>
        <dbReference type="Proteomes" id="UP000305451"/>
    </source>
</evidence>
<feature type="binding site" evidence="5">
    <location>
        <position position="291"/>
    </location>
    <ligand>
        <name>Fe cation</name>
        <dbReference type="ChEBI" id="CHEBI:24875"/>
        <note>catalytic</note>
    </ligand>
</feature>
<organism evidence="7 8">
    <name type="scientific">Marinicauda pacifica</name>
    <dbReference type="NCBI Taxonomy" id="1133559"/>
    <lineage>
        <taxon>Bacteria</taxon>
        <taxon>Pseudomonadati</taxon>
        <taxon>Pseudomonadota</taxon>
        <taxon>Alphaproteobacteria</taxon>
        <taxon>Maricaulales</taxon>
        <taxon>Maricaulaceae</taxon>
        <taxon>Marinicauda</taxon>
    </lineage>
</organism>
<dbReference type="GO" id="GO:0010436">
    <property type="term" value="F:carotenoid dioxygenase activity"/>
    <property type="evidence" value="ECO:0007669"/>
    <property type="project" value="TreeGrafter"/>
</dbReference>
<keyword evidence="8" id="KW-1185">Reference proteome</keyword>
<accession>A0A4S2HBB3</accession>
<dbReference type="OrthoDB" id="6636843at2"/>
<dbReference type="RefSeq" id="WP_135944594.1">
    <property type="nucleotide sequence ID" value="NZ_BMEI01000002.1"/>
</dbReference>
<keyword evidence="4 5" id="KW-0408">Iron</keyword>
<sequence length="492" mass="55246">MTVTRLHTFPHTEPDPHHPYTSGAWRPVFDEFDADGLEVIGEIPRDIDGIYVRNSENPAFGSIGLYHPFDGDGMIHTMTFRDGKASYHNRFVRTKALMAEVEAGQPLWAGIAEDPRLSKRPGWGAHGGVKDASSTDVVVHAGKILSTFYQCGEGYRLDPYTLEQFGTEGWVPLDGISAHPKLDEATGELLFFNYSTHAPFMHYGVVGPDNRLKHYIPIELPGPRLPHDMAFTRNYSIMADLPLFWDADILAKGRHAARFHPDMPTRFAIVPRYGQPGDIRWFEAEPTYVLHWMNAWEEGDEIVLDGYFQENPSPSALQAEGDPRLGQLMAYLDEHSFQPKLHRWRFNLATGETREERLDDRVLEFGSFNQQVAGEKSRYLYSTFTQPGRFLFEGVVKHDMDTGKSETLRFGEGRFGSEAPFAPRVGASGEDDGYLVSFITDMVEDRSECVLVDARDIEAGPVCRIILPHRISSGTHATWADGPTVRAANGLS</sequence>
<dbReference type="EC" id="1.13.11.-" evidence="6"/>
<keyword evidence="3 6" id="KW-0560">Oxidoreductase</keyword>
<reference evidence="7 8" key="1">
    <citation type="journal article" date="2013" name="Int. J. Syst. Evol. Microbiol.">
        <title>Marinicauda pacifica gen. nov., sp. nov., a prosthecate alphaproteobacterium of the family Hyphomonadaceae isolated from deep seawater.</title>
        <authorList>
            <person name="Zhang X.Y."/>
            <person name="Li G.W."/>
            <person name="Wang C.S."/>
            <person name="Zhang Y.J."/>
            <person name="Xu X.W."/>
            <person name="Li H."/>
            <person name="Liu A."/>
            <person name="Liu C."/>
            <person name="Xie B.B."/>
            <person name="Qin Q.L."/>
            <person name="Xu Z."/>
            <person name="Chen X.L."/>
            <person name="Zhou B.C."/>
            <person name="Zhang Y.Z."/>
        </authorList>
    </citation>
    <scope>NUCLEOTIDE SEQUENCE [LARGE SCALE GENOMIC DNA]</scope>
    <source>
        <strain evidence="7 8">P-1 km-3</strain>
    </source>
</reference>
<dbReference type="Pfam" id="PF03055">
    <property type="entry name" value="RPE65"/>
    <property type="match status" value="1"/>
</dbReference>
<comment type="similarity">
    <text evidence="1 6">Belongs to the carotenoid oxygenase family.</text>
</comment>
<comment type="caution">
    <text evidence="7">The sequence shown here is derived from an EMBL/GenBank/DDBJ whole genome shotgun (WGS) entry which is preliminary data.</text>
</comment>
<feature type="binding site" evidence="5">
    <location>
        <position position="179"/>
    </location>
    <ligand>
        <name>Fe cation</name>
        <dbReference type="ChEBI" id="CHEBI:24875"/>
        <note>catalytic</note>
    </ligand>
</feature>
<dbReference type="EMBL" id="SRXV01000002">
    <property type="protein sequence ID" value="TGY92958.1"/>
    <property type="molecule type" value="Genomic_DNA"/>
</dbReference>
<evidence type="ECO:0000256" key="4">
    <source>
        <dbReference type="ARBA" id="ARBA00023004"/>
    </source>
</evidence>
<dbReference type="AlphaFoldDB" id="A0A4S2HBB3"/>
<gene>
    <name evidence="7" type="ORF">E5162_07780</name>
</gene>
<dbReference type="PANTHER" id="PTHR10543:SF89">
    <property type="entry name" value="CAROTENOID 9,10(9',10')-CLEAVAGE DIOXYGENASE 1"/>
    <property type="match status" value="1"/>
</dbReference>
<evidence type="ECO:0000256" key="3">
    <source>
        <dbReference type="ARBA" id="ARBA00023002"/>
    </source>
</evidence>
<feature type="binding site" evidence="5">
    <location>
        <position position="476"/>
    </location>
    <ligand>
        <name>Fe cation</name>
        <dbReference type="ChEBI" id="CHEBI:24875"/>
        <note>catalytic</note>
    </ligand>
</feature>
<proteinExistence type="inferred from homology"/>
<dbReference type="GO" id="GO:0046872">
    <property type="term" value="F:metal ion binding"/>
    <property type="evidence" value="ECO:0007669"/>
    <property type="project" value="UniProtKB-KW"/>
</dbReference>
<dbReference type="PANTHER" id="PTHR10543">
    <property type="entry name" value="BETA-CAROTENE DIOXYGENASE"/>
    <property type="match status" value="1"/>
</dbReference>
<name>A0A4S2HBB3_9PROT</name>
<evidence type="ECO:0000256" key="2">
    <source>
        <dbReference type="ARBA" id="ARBA00022723"/>
    </source>
</evidence>
<keyword evidence="2 5" id="KW-0479">Metal-binding</keyword>
<evidence type="ECO:0000313" key="7">
    <source>
        <dbReference type="EMBL" id="TGY92958.1"/>
    </source>
</evidence>
<protein>
    <recommendedName>
        <fullName evidence="6">Dioxygenase</fullName>
        <ecNumber evidence="6">1.13.11.-</ecNumber>
    </recommendedName>
</protein>
<feature type="binding site" evidence="5">
    <location>
        <position position="227"/>
    </location>
    <ligand>
        <name>Fe cation</name>
        <dbReference type="ChEBI" id="CHEBI:24875"/>
        <note>catalytic</note>
    </ligand>
</feature>
<evidence type="ECO:0000256" key="6">
    <source>
        <dbReference type="RuleBase" id="RU364048"/>
    </source>
</evidence>
<dbReference type="GO" id="GO:0016121">
    <property type="term" value="P:carotene catabolic process"/>
    <property type="evidence" value="ECO:0007669"/>
    <property type="project" value="TreeGrafter"/>
</dbReference>
<dbReference type="Proteomes" id="UP000305451">
    <property type="component" value="Unassembled WGS sequence"/>
</dbReference>
<evidence type="ECO:0000256" key="5">
    <source>
        <dbReference type="PIRSR" id="PIRSR604294-1"/>
    </source>
</evidence>
<comment type="cofactor">
    <cofactor evidence="5 6">
        <name>Fe(2+)</name>
        <dbReference type="ChEBI" id="CHEBI:29033"/>
    </cofactor>
    <text evidence="5 6">Binds 1 Fe(2+) ion per subunit.</text>
</comment>
<keyword evidence="6" id="KW-0223">Dioxygenase</keyword>